<evidence type="ECO:0000313" key="4">
    <source>
        <dbReference type="Proteomes" id="UP000246278"/>
    </source>
</evidence>
<evidence type="ECO:0000259" key="1">
    <source>
        <dbReference type="Pfam" id="PF04422"/>
    </source>
</evidence>
<evidence type="ECO:0000259" key="2">
    <source>
        <dbReference type="Pfam" id="PF04432"/>
    </source>
</evidence>
<dbReference type="EMBL" id="PDNZ01000004">
    <property type="protein sequence ID" value="PWW82228.1"/>
    <property type="molecule type" value="Genomic_DNA"/>
</dbReference>
<dbReference type="Pfam" id="PF04422">
    <property type="entry name" value="FrhB_FdhB_N"/>
    <property type="match status" value="1"/>
</dbReference>
<dbReference type="InterPro" id="IPR007516">
    <property type="entry name" value="Co_F420_Hydgase/DH_bsu_N"/>
</dbReference>
<name>A0A317T6J1_9CHLB</name>
<feature type="domain" description="Coenzyme F420 hydrogenase/dehydrogenase beta subunit C-terminal" evidence="2">
    <location>
        <begin position="127"/>
        <end position="275"/>
    </location>
</feature>
<dbReference type="Proteomes" id="UP000246278">
    <property type="component" value="Unassembled WGS sequence"/>
</dbReference>
<organism evidence="3 4">
    <name type="scientific">Prosthecochloris marina</name>
    <dbReference type="NCBI Taxonomy" id="2017681"/>
    <lineage>
        <taxon>Bacteria</taxon>
        <taxon>Pseudomonadati</taxon>
        <taxon>Chlorobiota</taxon>
        <taxon>Chlorobiia</taxon>
        <taxon>Chlorobiales</taxon>
        <taxon>Chlorobiaceae</taxon>
        <taxon>Prosthecochloris</taxon>
    </lineage>
</organism>
<evidence type="ECO:0000313" key="3">
    <source>
        <dbReference type="EMBL" id="PWW82228.1"/>
    </source>
</evidence>
<gene>
    <name evidence="3" type="ORF">CR164_07585</name>
</gene>
<dbReference type="Pfam" id="PF04432">
    <property type="entry name" value="FrhB_FdhB_C"/>
    <property type="match status" value="1"/>
</dbReference>
<sequence length="381" mass="44242">MQESIQSCVFKNGWLGKREKKLFGRERKPDNPEEMRFGIAQERFTAQLKNPLPDAQWSGIITTIAHRAFESGMVEGVVTLHRSEENRFFSQPVLAMTTEEIDASRGNKPVLSPVLRSLQTAVRKKLKKILVIGAACHIHVLRDFQERFPYLQNMEIYTIGIPCVDNVQRNQFNWILERMSKSPGTACHMEFMQDFRIHIKHTDGTVEKVPFFSLPEELSNPGIFPESCMGCFDYLNSLSDITVGYLAAKLLPDQNRQWVMVRTEKGRKLLDLVNDELTRYPEEGKWECKKFILQNTERIISSMKEQKASYSPDRKIPVWVGHLLSWMLSMSGPKGIGFAHYSVDFHLIRHYYYVKYRCPEQLTVLVPRHVRSILQEYDLPL</sequence>
<dbReference type="InterPro" id="IPR045220">
    <property type="entry name" value="FRHB/FDHB/HCAR-like"/>
</dbReference>
<protein>
    <submittedName>
        <fullName evidence="3">Coenzyme F420 hydrogenase</fullName>
    </submittedName>
</protein>
<keyword evidence="4" id="KW-1185">Reference proteome</keyword>
<proteinExistence type="predicted"/>
<feature type="domain" description="Coenzyme F420 hydrogenase/dehydrogenase beta subunit N-terminal" evidence="1">
    <location>
        <begin position="44"/>
        <end position="118"/>
    </location>
</feature>
<dbReference type="GO" id="GO:0052592">
    <property type="term" value="F:oxidoreductase activity, acting on CH or CH2 groups, with an iron-sulfur protein as acceptor"/>
    <property type="evidence" value="ECO:0007669"/>
    <property type="project" value="TreeGrafter"/>
</dbReference>
<dbReference type="OrthoDB" id="593768at2"/>
<accession>A0A317T6J1</accession>
<dbReference type="PANTHER" id="PTHR31332:SF0">
    <property type="entry name" value="7-HYDROXYMETHYL CHLOROPHYLL A REDUCTASE, CHLOROPLASTIC"/>
    <property type="match status" value="1"/>
</dbReference>
<dbReference type="PANTHER" id="PTHR31332">
    <property type="entry name" value="7-HYDROXYMETHYL CHLOROPHYLL A REDUCTASE, CHLOROPLASTIC"/>
    <property type="match status" value="1"/>
</dbReference>
<comment type="caution">
    <text evidence="3">The sequence shown here is derived from an EMBL/GenBank/DDBJ whole genome shotgun (WGS) entry which is preliminary data.</text>
</comment>
<dbReference type="InterPro" id="IPR007525">
    <property type="entry name" value="FrhB_FdhB_C"/>
</dbReference>
<reference evidence="4" key="1">
    <citation type="submission" date="2017-10" db="EMBL/GenBank/DDBJ databases">
        <authorList>
            <person name="Gaisin V.A."/>
            <person name="Rysina M.S."/>
            <person name="Grouzdev D.S."/>
        </authorList>
    </citation>
    <scope>NUCLEOTIDE SEQUENCE [LARGE SCALE GENOMIC DNA]</scope>
    <source>
        <strain evidence="4">V1</strain>
    </source>
</reference>
<dbReference type="AlphaFoldDB" id="A0A317T6J1"/>